<gene>
    <name evidence="1" type="ORF">BCR38DRAFT_407827</name>
</gene>
<dbReference type="RefSeq" id="XP_040716783.1">
    <property type="nucleotide sequence ID" value="XM_040858208.1"/>
</dbReference>
<protein>
    <submittedName>
        <fullName evidence="1">Uncharacterized protein</fullName>
    </submittedName>
</protein>
<organism evidence="1 2">
    <name type="scientific">Pseudomassariella vexata</name>
    <dbReference type="NCBI Taxonomy" id="1141098"/>
    <lineage>
        <taxon>Eukaryota</taxon>
        <taxon>Fungi</taxon>
        <taxon>Dikarya</taxon>
        <taxon>Ascomycota</taxon>
        <taxon>Pezizomycotina</taxon>
        <taxon>Sordariomycetes</taxon>
        <taxon>Xylariomycetidae</taxon>
        <taxon>Amphisphaeriales</taxon>
        <taxon>Pseudomassariaceae</taxon>
        <taxon>Pseudomassariella</taxon>
    </lineage>
</organism>
<dbReference type="InParanoid" id="A0A1Y2E2T8"/>
<reference evidence="1 2" key="1">
    <citation type="submission" date="2016-07" db="EMBL/GenBank/DDBJ databases">
        <title>Pervasive Adenine N6-methylation of Active Genes in Fungi.</title>
        <authorList>
            <consortium name="DOE Joint Genome Institute"/>
            <person name="Mondo S.J."/>
            <person name="Dannebaum R.O."/>
            <person name="Kuo R.C."/>
            <person name="Labutti K."/>
            <person name="Haridas S."/>
            <person name="Kuo A."/>
            <person name="Salamov A."/>
            <person name="Ahrendt S.R."/>
            <person name="Lipzen A."/>
            <person name="Sullivan W."/>
            <person name="Andreopoulos W.B."/>
            <person name="Clum A."/>
            <person name="Lindquist E."/>
            <person name="Daum C."/>
            <person name="Ramamoorthy G.K."/>
            <person name="Gryganskyi A."/>
            <person name="Culley D."/>
            <person name="Magnuson J.K."/>
            <person name="James T.Y."/>
            <person name="O'Malley M.A."/>
            <person name="Stajich J.E."/>
            <person name="Spatafora J.W."/>
            <person name="Visel A."/>
            <person name="Grigoriev I.V."/>
        </authorList>
    </citation>
    <scope>NUCLEOTIDE SEQUENCE [LARGE SCALE GENOMIC DNA]</scope>
    <source>
        <strain evidence="1 2">CBS 129021</strain>
    </source>
</reference>
<name>A0A1Y2E2T8_9PEZI</name>
<accession>A0A1Y2E2T8</accession>
<sequence>MHMLETPGACAFKQRTMCASPWASILTNTICQKPIVIEIAFVTTRHLTRAATEPPIRGSNQPSYAWPLFYSSLRKETMGMCYSERIASICKECDEVLWRGHPKYNKCLQVLRDKRRFGSCGSANQITNTTPTALCRKCRKASVDHESRVSWDKCYRSRLWCFG</sequence>
<keyword evidence="2" id="KW-1185">Reference proteome</keyword>
<evidence type="ECO:0000313" key="1">
    <source>
        <dbReference type="EMBL" id="ORY65819.1"/>
    </source>
</evidence>
<proteinExistence type="predicted"/>
<dbReference type="Proteomes" id="UP000193689">
    <property type="component" value="Unassembled WGS sequence"/>
</dbReference>
<dbReference type="EMBL" id="MCFJ01000005">
    <property type="protein sequence ID" value="ORY65819.1"/>
    <property type="molecule type" value="Genomic_DNA"/>
</dbReference>
<dbReference type="GeneID" id="63774420"/>
<dbReference type="AlphaFoldDB" id="A0A1Y2E2T8"/>
<evidence type="ECO:0000313" key="2">
    <source>
        <dbReference type="Proteomes" id="UP000193689"/>
    </source>
</evidence>
<comment type="caution">
    <text evidence="1">The sequence shown here is derived from an EMBL/GenBank/DDBJ whole genome shotgun (WGS) entry which is preliminary data.</text>
</comment>